<dbReference type="NCBIfam" id="TIGR00754">
    <property type="entry name" value="bfr"/>
    <property type="match status" value="1"/>
</dbReference>
<dbReference type="Proteomes" id="UP000664761">
    <property type="component" value="Unassembled WGS sequence"/>
</dbReference>
<dbReference type="CDD" id="cd00907">
    <property type="entry name" value="Bacterioferritin"/>
    <property type="match status" value="1"/>
</dbReference>
<dbReference type="EC" id="1.16.3.1" evidence="7"/>
<evidence type="ECO:0000256" key="1">
    <source>
        <dbReference type="ARBA" id="ARBA00001970"/>
    </source>
</evidence>
<evidence type="ECO:0000256" key="6">
    <source>
        <dbReference type="ARBA" id="ARBA00023004"/>
    </source>
</evidence>
<organism evidence="10 11">
    <name type="scientific">Sneathiella sedimenti</name>
    <dbReference type="NCBI Taxonomy" id="2816034"/>
    <lineage>
        <taxon>Bacteria</taxon>
        <taxon>Pseudomonadati</taxon>
        <taxon>Pseudomonadota</taxon>
        <taxon>Alphaproteobacteria</taxon>
        <taxon>Sneathiellales</taxon>
        <taxon>Sneathiellaceae</taxon>
        <taxon>Sneathiella</taxon>
    </lineage>
</organism>
<dbReference type="SUPFAM" id="SSF47240">
    <property type="entry name" value="Ferritin-like"/>
    <property type="match status" value="1"/>
</dbReference>
<evidence type="ECO:0000256" key="7">
    <source>
        <dbReference type="PIRNR" id="PIRNR002560"/>
    </source>
</evidence>
<evidence type="ECO:0000256" key="8">
    <source>
        <dbReference type="RuleBase" id="RU000623"/>
    </source>
</evidence>
<sequence length="155" mass="18014">MKGDRSIIKHLNIILKNELTAINQYFLHARMLEDWGLKELGEKEYDESIDEMKHADKLIKRILFLEGLPNLQDLGKLMIGEDVKEIIECDLKMEKSGHVDLKAAIKDCESKQDFVSRDLLVDILESEEEHIDWLETQISLIEKMGIQNYIQSQTS</sequence>
<comment type="catalytic activity">
    <reaction evidence="7">
        <text>4 Fe(2+) + O2 + 4 H(+) = 4 Fe(3+) + 2 H2O</text>
        <dbReference type="Rhea" id="RHEA:11148"/>
        <dbReference type="ChEBI" id="CHEBI:15377"/>
        <dbReference type="ChEBI" id="CHEBI:15378"/>
        <dbReference type="ChEBI" id="CHEBI:15379"/>
        <dbReference type="ChEBI" id="CHEBI:29033"/>
        <dbReference type="ChEBI" id="CHEBI:29034"/>
        <dbReference type="EC" id="1.16.3.1"/>
    </reaction>
</comment>
<keyword evidence="11" id="KW-1185">Reference proteome</keyword>
<comment type="cofactor">
    <cofactor evidence="1">
        <name>heme b</name>
        <dbReference type="ChEBI" id="CHEBI:60344"/>
    </cofactor>
</comment>
<dbReference type="Pfam" id="PF00210">
    <property type="entry name" value="Ferritin"/>
    <property type="match status" value="1"/>
</dbReference>
<comment type="function">
    <text evidence="7">Iron-storage protein, whose ferroxidase center binds Fe(2+), oxidizes it using dioxygen to Fe(3+), and participates in the subsequent Fe(3+) oxide mineral core formation within the central cavity of the BFR protein shell.</text>
</comment>
<feature type="domain" description="Ferritin-like diiron" evidence="9">
    <location>
        <begin position="1"/>
        <end position="145"/>
    </location>
</feature>
<gene>
    <name evidence="10" type="primary">bfr</name>
    <name evidence="10" type="ORF">J0X12_16250</name>
</gene>
<evidence type="ECO:0000259" key="9">
    <source>
        <dbReference type="PROSITE" id="PS50905"/>
    </source>
</evidence>
<keyword evidence="6 7" id="KW-0408">Iron</keyword>
<evidence type="ECO:0000313" key="10">
    <source>
        <dbReference type="EMBL" id="MBO0335175.1"/>
    </source>
</evidence>
<evidence type="ECO:0000313" key="11">
    <source>
        <dbReference type="Proteomes" id="UP000664761"/>
    </source>
</evidence>
<dbReference type="InterPro" id="IPR012347">
    <property type="entry name" value="Ferritin-like"/>
</dbReference>
<keyword evidence="5 7" id="KW-0479">Metal-binding</keyword>
<dbReference type="EMBL" id="JAFLNC010000006">
    <property type="protein sequence ID" value="MBO0335175.1"/>
    <property type="molecule type" value="Genomic_DNA"/>
</dbReference>
<dbReference type="PANTHER" id="PTHR30295:SF0">
    <property type="entry name" value="BACTERIOFERRITIN"/>
    <property type="match status" value="1"/>
</dbReference>
<dbReference type="PRINTS" id="PR00601">
    <property type="entry name" value="BACFERRITIN"/>
</dbReference>
<proteinExistence type="inferred from homology"/>
<evidence type="ECO:0000256" key="5">
    <source>
        <dbReference type="ARBA" id="ARBA00022723"/>
    </source>
</evidence>
<name>A0ABS3F9J4_9PROT</name>
<evidence type="ECO:0000256" key="2">
    <source>
        <dbReference type="ARBA" id="ARBA00008093"/>
    </source>
</evidence>
<keyword evidence="3 7" id="KW-0409">Iron storage</keyword>
<keyword evidence="4 8" id="KW-0349">Heme</keyword>
<evidence type="ECO:0000256" key="3">
    <source>
        <dbReference type="ARBA" id="ARBA00022434"/>
    </source>
</evidence>
<dbReference type="InterPro" id="IPR002024">
    <property type="entry name" value="Bacterioferritin"/>
</dbReference>
<comment type="similarity">
    <text evidence="2 7 8">Belongs to the bacterioferritin family.</text>
</comment>
<protein>
    <recommendedName>
        <fullName evidence="7 8">Bacterioferritin</fullName>
        <ecNumber evidence="7">1.16.3.1</ecNumber>
    </recommendedName>
</protein>
<dbReference type="PANTHER" id="PTHR30295">
    <property type="entry name" value="BACTERIOFERRITIN"/>
    <property type="match status" value="1"/>
</dbReference>
<dbReference type="PROSITE" id="PS50905">
    <property type="entry name" value="FERRITIN_LIKE"/>
    <property type="match status" value="1"/>
</dbReference>
<dbReference type="InterPro" id="IPR009078">
    <property type="entry name" value="Ferritin-like_SF"/>
</dbReference>
<dbReference type="Gene3D" id="1.20.1260.10">
    <property type="match status" value="1"/>
</dbReference>
<accession>A0ABS3F9J4</accession>
<dbReference type="InterPro" id="IPR008331">
    <property type="entry name" value="Ferritin_DPS_dom"/>
</dbReference>
<dbReference type="PROSITE" id="PS00549">
    <property type="entry name" value="BACTERIOFERRITIN"/>
    <property type="match status" value="1"/>
</dbReference>
<evidence type="ECO:0000256" key="4">
    <source>
        <dbReference type="ARBA" id="ARBA00022617"/>
    </source>
</evidence>
<dbReference type="PIRSF" id="PIRSF002560">
    <property type="entry name" value="Bacterioferritin"/>
    <property type="match status" value="1"/>
</dbReference>
<comment type="caution">
    <text evidence="10">The sequence shown here is derived from an EMBL/GenBank/DDBJ whole genome shotgun (WGS) entry which is preliminary data.</text>
</comment>
<dbReference type="InterPro" id="IPR009040">
    <property type="entry name" value="Ferritin-like_diiron"/>
</dbReference>
<dbReference type="RefSeq" id="WP_207047494.1">
    <property type="nucleotide sequence ID" value="NZ_JAFLNC010000006.1"/>
</dbReference>
<reference evidence="10 11" key="1">
    <citation type="submission" date="2021-03" db="EMBL/GenBank/DDBJ databases">
        <title>Sneathiella sp. CAU 1612 isolated from Kang Won-do.</title>
        <authorList>
            <person name="Kim W."/>
        </authorList>
    </citation>
    <scope>NUCLEOTIDE SEQUENCE [LARGE SCALE GENOMIC DNA]</scope>
    <source>
        <strain evidence="10 11">CAU 1612</strain>
    </source>
</reference>